<dbReference type="GO" id="GO:0071555">
    <property type="term" value="P:cell wall organization"/>
    <property type="evidence" value="ECO:0007669"/>
    <property type="project" value="UniProtKB-KW"/>
</dbReference>
<dbReference type="InterPro" id="IPR006009">
    <property type="entry name" value="GlcNAc_MurG"/>
</dbReference>
<feature type="domain" description="Glycosyl transferase family 28 C-terminal" evidence="12">
    <location>
        <begin position="183"/>
        <end position="333"/>
    </location>
</feature>
<dbReference type="GO" id="GO:0051301">
    <property type="term" value="P:cell division"/>
    <property type="evidence" value="ECO:0007669"/>
    <property type="project" value="UniProtKB-KW"/>
</dbReference>
<dbReference type="PANTHER" id="PTHR21015">
    <property type="entry name" value="UDP-N-ACETYLGLUCOSAMINE--N-ACETYLMURAMYL-(PENTAPEPTIDE) PYROPHOSPHORYL-UNDECAPRENOL N-ACETYLGLUCOSAMINE TRANSFERASE 1"/>
    <property type="match status" value="1"/>
</dbReference>
<sequence length="348" mass="37382">MKIWIATGGTGGHVFPALSVADELSARGHRVIISRDGRVKKMVANGAPRGAKVVGVWASGVGAKSKLHQIIALFKISVSAAWLAVRFMFARPARVVAFGGYASVPAVFAAHLWRIPTFLHEQNAAIGRANKFSLRWVKTLMTSFPSVSGIPKNTAARVVYTGLPVRHEFISAAGAPLPYASKLLITGGSLGAQILDDVVPAAILQMKNKKIFVTHQTRPENVARLQKLYADNKIHANVLSFIHDMAGTIVDSDLIIGRSGASTVVELETIGRPAILVPLNINPDQAANAESFARLGGGFAVPQEKFTPKWLAATLTDLFDNPARLEKMAKKSLVENNAVQIICDEITK</sequence>
<evidence type="ECO:0000259" key="12">
    <source>
        <dbReference type="Pfam" id="PF04101"/>
    </source>
</evidence>
<feature type="domain" description="Glycosyltransferase family 28 N-terminal" evidence="11">
    <location>
        <begin position="3"/>
        <end position="140"/>
    </location>
</feature>
<keyword evidence="3 10" id="KW-0328">Glycosyltransferase</keyword>
<evidence type="ECO:0000259" key="11">
    <source>
        <dbReference type="Pfam" id="PF03033"/>
    </source>
</evidence>
<keyword evidence="8 10" id="KW-0131">Cell cycle</keyword>
<keyword evidence="6 10" id="KW-0573">Peptidoglycan synthesis</keyword>
<reference evidence="13" key="1">
    <citation type="submission" date="2020-10" db="EMBL/GenBank/DDBJ databases">
        <authorList>
            <person name="Gilroy R."/>
        </authorList>
    </citation>
    <scope>NUCLEOTIDE SEQUENCE</scope>
    <source>
        <strain evidence="13">B1-16210</strain>
    </source>
</reference>
<dbReference type="CDD" id="cd03785">
    <property type="entry name" value="GT28_MurG"/>
    <property type="match status" value="1"/>
</dbReference>
<dbReference type="GO" id="GO:0005975">
    <property type="term" value="P:carbohydrate metabolic process"/>
    <property type="evidence" value="ECO:0007669"/>
    <property type="project" value="InterPro"/>
</dbReference>
<evidence type="ECO:0000313" key="13">
    <source>
        <dbReference type="EMBL" id="MBO8407121.1"/>
    </source>
</evidence>
<evidence type="ECO:0000256" key="6">
    <source>
        <dbReference type="ARBA" id="ARBA00022984"/>
    </source>
</evidence>
<dbReference type="HAMAP" id="MF_00033">
    <property type="entry name" value="MurG"/>
    <property type="match status" value="1"/>
</dbReference>
<keyword evidence="2 10" id="KW-0132">Cell division</keyword>
<keyword evidence="9 10" id="KW-0961">Cell wall biogenesis/degradation</keyword>
<dbReference type="Proteomes" id="UP000721442">
    <property type="component" value="Unassembled WGS sequence"/>
</dbReference>
<reference evidence="13" key="2">
    <citation type="journal article" date="2021" name="PeerJ">
        <title>Extensive microbial diversity within the chicken gut microbiome revealed by metagenomics and culture.</title>
        <authorList>
            <person name="Gilroy R."/>
            <person name="Ravi A."/>
            <person name="Getino M."/>
            <person name="Pursley I."/>
            <person name="Horton D.L."/>
            <person name="Alikhan N.F."/>
            <person name="Baker D."/>
            <person name="Gharbi K."/>
            <person name="Hall N."/>
            <person name="Watson M."/>
            <person name="Adriaenssens E.M."/>
            <person name="Foster-Nyarko E."/>
            <person name="Jarju S."/>
            <person name="Secka A."/>
            <person name="Antonio M."/>
            <person name="Oren A."/>
            <person name="Chaudhuri R.R."/>
            <person name="La Ragione R."/>
            <person name="Hildebrand F."/>
            <person name="Pallen M.J."/>
        </authorList>
    </citation>
    <scope>NUCLEOTIDE SEQUENCE</scope>
    <source>
        <strain evidence="13">B1-16210</strain>
    </source>
</reference>
<dbReference type="EC" id="2.4.1.227" evidence="10"/>
<dbReference type="InterPro" id="IPR007235">
    <property type="entry name" value="Glyco_trans_28_C"/>
</dbReference>
<comment type="subcellular location">
    <subcellularLocation>
        <location evidence="10">Cell membrane</location>
        <topology evidence="10">Peripheral membrane protein</topology>
        <orientation evidence="10">Cytoplasmic side</orientation>
    </subcellularLocation>
</comment>
<keyword evidence="5 10" id="KW-0133">Cell shape</keyword>
<evidence type="ECO:0000256" key="2">
    <source>
        <dbReference type="ARBA" id="ARBA00022618"/>
    </source>
</evidence>
<feature type="binding site" evidence="10">
    <location>
        <position position="123"/>
    </location>
    <ligand>
        <name>UDP-N-acetyl-alpha-D-glucosamine</name>
        <dbReference type="ChEBI" id="CHEBI:57705"/>
    </ligand>
</feature>
<evidence type="ECO:0000256" key="7">
    <source>
        <dbReference type="ARBA" id="ARBA00023136"/>
    </source>
</evidence>
<dbReference type="PANTHER" id="PTHR21015:SF22">
    <property type="entry name" value="GLYCOSYLTRANSFERASE"/>
    <property type="match status" value="1"/>
</dbReference>
<comment type="caution">
    <text evidence="10">Lacks conserved residue(s) required for the propagation of feature annotation.</text>
</comment>
<name>A0A940DCU6_9PROT</name>
<feature type="binding site" evidence="10">
    <location>
        <position position="189"/>
    </location>
    <ligand>
        <name>UDP-N-acetyl-alpha-D-glucosamine</name>
        <dbReference type="ChEBI" id="CHEBI:57705"/>
    </ligand>
</feature>
<dbReference type="Pfam" id="PF04101">
    <property type="entry name" value="Glyco_tran_28_C"/>
    <property type="match status" value="1"/>
</dbReference>
<dbReference type="EMBL" id="JADINE010000023">
    <property type="protein sequence ID" value="MBO8407121.1"/>
    <property type="molecule type" value="Genomic_DNA"/>
</dbReference>
<evidence type="ECO:0000313" key="14">
    <source>
        <dbReference type="Proteomes" id="UP000721442"/>
    </source>
</evidence>
<feature type="binding site" evidence="10">
    <location>
        <position position="166"/>
    </location>
    <ligand>
        <name>UDP-N-acetyl-alpha-D-glucosamine</name>
        <dbReference type="ChEBI" id="CHEBI:57705"/>
    </ligand>
</feature>
<evidence type="ECO:0000256" key="4">
    <source>
        <dbReference type="ARBA" id="ARBA00022679"/>
    </source>
</evidence>
<comment type="caution">
    <text evidence="13">The sequence shown here is derived from an EMBL/GenBank/DDBJ whole genome shotgun (WGS) entry which is preliminary data.</text>
</comment>
<dbReference type="GO" id="GO:0050511">
    <property type="term" value="F:undecaprenyldiphospho-muramoylpentapeptide beta-N-acetylglucosaminyltransferase activity"/>
    <property type="evidence" value="ECO:0007669"/>
    <property type="project" value="UniProtKB-UniRule"/>
</dbReference>
<organism evidence="13 14">
    <name type="scientific">Candidatus Enterousia excrementavium</name>
    <dbReference type="NCBI Taxonomy" id="2840789"/>
    <lineage>
        <taxon>Bacteria</taxon>
        <taxon>Pseudomonadati</taxon>
        <taxon>Pseudomonadota</taxon>
        <taxon>Alphaproteobacteria</taxon>
        <taxon>Candidatus Enterousia</taxon>
    </lineage>
</organism>
<accession>A0A940DCU6</accession>
<comment type="pathway">
    <text evidence="10">Cell wall biogenesis; peptidoglycan biosynthesis.</text>
</comment>
<feature type="binding site" evidence="10">
    <location>
        <position position="242"/>
    </location>
    <ligand>
        <name>UDP-N-acetyl-alpha-D-glucosamine</name>
        <dbReference type="ChEBI" id="CHEBI:57705"/>
    </ligand>
</feature>
<proteinExistence type="inferred from homology"/>
<keyword evidence="4 10" id="KW-0808">Transferase</keyword>
<evidence type="ECO:0000256" key="10">
    <source>
        <dbReference type="HAMAP-Rule" id="MF_00033"/>
    </source>
</evidence>
<dbReference type="AlphaFoldDB" id="A0A940DCU6"/>
<dbReference type="Gene3D" id="3.40.50.2000">
    <property type="entry name" value="Glycogen Phosphorylase B"/>
    <property type="match status" value="2"/>
</dbReference>
<dbReference type="SUPFAM" id="SSF53756">
    <property type="entry name" value="UDP-Glycosyltransferase/glycogen phosphorylase"/>
    <property type="match status" value="1"/>
</dbReference>
<comment type="similarity">
    <text evidence="10">Belongs to the glycosyltransferase 28 family. MurG subfamily.</text>
</comment>
<dbReference type="Pfam" id="PF03033">
    <property type="entry name" value="Glyco_transf_28"/>
    <property type="match status" value="1"/>
</dbReference>
<evidence type="ECO:0000256" key="1">
    <source>
        <dbReference type="ARBA" id="ARBA00022475"/>
    </source>
</evidence>
<feature type="binding site" evidence="10">
    <location>
        <position position="285"/>
    </location>
    <ligand>
        <name>UDP-N-acetyl-alpha-D-glucosamine</name>
        <dbReference type="ChEBI" id="CHEBI:57705"/>
    </ligand>
</feature>
<evidence type="ECO:0000256" key="5">
    <source>
        <dbReference type="ARBA" id="ARBA00022960"/>
    </source>
</evidence>
<evidence type="ECO:0000256" key="9">
    <source>
        <dbReference type="ARBA" id="ARBA00023316"/>
    </source>
</evidence>
<keyword evidence="1 10" id="KW-1003">Cell membrane</keyword>
<evidence type="ECO:0000256" key="3">
    <source>
        <dbReference type="ARBA" id="ARBA00022676"/>
    </source>
</evidence>
<protein>
    <recommendedName>
        <fullName evidence="10">UDP-N-acetylglucosamine--N-acetylmuramyl-(pentapeptide) pyrophosphoryl-undecaprenol N-acetylglucosamine transferase</fullName>
        <ecNumber evidence="10">2.4.1.227</ecNumber>
    </recommendedName>
    <alternativeName>
        <fullName evidence="10">Undecaprenyl-PP-MurNAc-pentapeptide-UDPGlcNAc GlcNAc transferase</fullName>
    </alternativeName>
</protein>
<dbReference type="GO" id="GO:0005886">
    <property type="term" value="C:plasma membrane"/>
    <property type="evidence" value="ECO:0007669"/>
    <property type="project" value="UniProtKB-SubCell"/>
</dbReference>
<keyword evidence="7 10" id="KW-0472">Membrane</keyword>
<gene>
    <name evidence="10" type="primary">murG</name>
    <name evidence="13" type="ORF">IAC77_01510</name>
</gene>
<dbReference type="GO" id="GO:0008360">
    <property type="term" value="P:regulation of cell shape"/>
    <property type="evidence" value="ECO:0007669"/>
    <property type="project" value="UniProtKB-KW"/>
</dbReference>
<comment type="catalytic activity">
    <reaction evidence="10">
        <text>di-trans,octa-cis-undecaprenyl diphospho-N-acetyl-alpha-D-muramoyl-L-alanyl-D-glutamyl-meso-2,6-diaminopimeloyl-D-alanyl-D-alanine + UDP-N-acetyl-alpha-D-glucosamine = di-trans,octa-cis-undecaprenyl diphospho-[N-acetyl-alpha-D-glucosaminyl-(1-&gt;4)]-N-acetyl-alpha-D-muramoyl-L-alanyl-D-glutamyl-meso-2,6-diaminopimeloyl-D-alanyl-D-alanine + UDP + H(+)</text>
        <dbReference type="Rhea" id="RHEA:31227"/>
        <dbReference type="ChEBI" id="CHEBI:15378"/>
        <dbReference type="ChEBI" id="CHEBI:57705"/>
        <dbReference type="ChEBI" id="CHEBI:58223"/>
        <dbReference type="ChEBI" id="CHEBI:61387"/>
        <dbReference type="ChEBI" id="CHEBI:61388"/>
        <dbReference type="EC" id="2.4.1.227"/>
    </reaction>
</comment>
<comment type="function">
    <text evidence="10">Cell wall formation. Catalyzes the transfer of a GlcNAc subunit on undecaprenyl-pyrophosphoryl-MurNAc-pentapeptide (lipid intermediate I) to form undecaprenyl-pyrophosphoryl-MurNAc-(pentapeptide)GlcNAc (lipid intermediate II).</text>
</comment>
<evidence type="ECO:0000256" key="8">
    <source>
        <dbReference type="ARBA" id="ARBA00023306"/>
    </source>
</evidence>
<feature type="binding site" evidence="10">
    <location>
        <begin position="10"/>
        <end position="12"/>
    </location>
    <ligand>
        <name>UDP-N-acetyl-alpha-D-glucosamine</name>
        <dbReference type="ChEBI" id="CHEBI:57705"/>
    </ligand>
</feature>
<dbReference type="InterPro" id="IPR004276">
    <property type="entry name" value="GlycoTrans_28_N"/>
</dbReference>
<dbReference type="GO" id="GO:0009252">
    <property type="term" value="P:peptidoglycan biosynthetic process"/>
    <property type="evidence" value="ECO:0007669"/>
    <property type="project" value="UniProtKB-UniRule"/>
</dbReference>